<comment type="caution">
    <text evidence="1">The sequence shown here is derived from an EMBL/GenBank/DDBJ whole genome shotgun (WGS) entry which is preliminary data.</text>
</comment>
<evidence type="ECO:0000313" key="1">
    <source>
        <dbReference type="EMBL" id="GEP45844.1"/>
    </source>
</evidence>
<organism evidence="1 2">
    <name type="scientific">Brevifollis gellanilyticus</name>
    <dbReference type="NCBI Taxonomy" id="748831"/>
    <lineage>
        <taxon>Bacteria</taxon>
        <taxon>Pseudomonadati</taxon>
        <taxon>Verrucomicrobiota</taxon>
        <taxon>Verrucomicrobiia</taxon>
        <taxon>Verrucomicrobiales</taxon>
        <taxon>Verrucomicrobiaceae</taxon>
    </lineage>
</organism>
<dbReference type="Proteomes" id="UP000321577">
    <property type="component" value="Unassembled WGS sequence"/>
</dbReference>
<protein>
    <submittedName>
        <fullName evidence="1">Uncharacterized protein</fullName>
    </submittedName>
</protein>
<keyword evidence="2" id="KW-1185">Reference proteome</keyword>
<dbReference type="EMBL" id="BKAG01000060">
    <property type="protein sequence ID" value="GEP45844.1"/>
    <property type="molecule type" value="Genomic_DNA"/>
</dbReference>
<name>A0A512MGI9_9BACT</name>
<accession>A0A512MGI9</accession>
<dbReference type="AlphaFoldDB" id="A0A512MGI9"/>
<evidence type="ECO:0000313" key="2">
    <source>
        <dbReference type="Proteomes" id="UP000321577"/>
    </source>
</evidence>
<reference evidence="1 2" key="1">
    <citation type="submission" date="2019-07" db="EMBL/GenBank/DDBJ databases">
        <title>Whole genome shotgun sequence of Brevifollis gellanilyticus NBRC 108608.</title>
        <authorList>
            <person name="Hosoyama A."/>
            <person name="Uohara A."/>
            <person name="Ohji S."/>
            <person name="Ichikawa N."/>
        </authorList>
    </citation>
    <scope>NUCLEOTIDE SEQUENCE [LARGE SCALE GENOMIC DNA]</scope>
    <source>
        <strain evidence="1 2">NBRC 108608</strain>
    </source>
</reference>
<sequence length="106" mass="11928">MSRPYFMVHSVEMKDGLAIVDGRLGEHMIAVGDVFDRAFPNSDAWRLRVTSQPCALMVVAIEAYRHSLEELHPGMTARLRLTGSHLSVVKLAEILEIDKTRDLNHS</sequence>
<dbReference type="OrthoDB" id="9973704at2"/>
<gene>
    <name evidence="1" type="ORF">BGE01nite_51350</name>
</gene>
<proteinExistence type="predicted"/>